<accession>A0ABP2DAS4</accession>
<dbReference type="RefSeq" id="WP_007117489.1">
    <property type="nucleotide sequence ID" value="NZ_ABID01000001.1"/>
</dbReference>
<organism evidence="3 4">
    <name type="scientific">Sulfitobacter indolifex HEL-45</name>
    <dbReference type="NCBI Taxonomy" id="391624"/>
    <lineage>
        <taxon>Bacteria</taxon>
        <taxon>Pseudomonadati</taxon>
        <taxon>Pseudomonadota</taxon>
        <taxon>Alphaproteobacteria</taxon>
        <taxon>Rhodobacterales</taxon>
        <taxon>Roseobacteraceae</taxon>
        <taxon>Sulfitobacter</taxon>
    </lineage>
</organism>
<dbReference type="Gene3D" id="3.40.50.10610">
    <property type="entry name" value="ABC-type transport auxiliary lipoprotein component"/>
    <property type="match status" value="1"/>
</dbReference>
<name>A0ABP2DAS4_9RHOB</name>
<evidence type="ECO:0000256" key="1">
    <source>
        <dbReference type="SAM" id="SignalP"/>
    </source>
</evidence>
<evidence type="ECO:0000313" key="3">
    <source>
        <dbReference type="EMBL" id="EDQ05419.1"/>
    </source>
</evidence>
<evidence type="ECO:0000313" key="4">
    <source>
        <dbReference type="Proteomes" id="UP000003257"/>
    </source>
</evidence>
<feature type="signal peptide" evidence="1">
    <location>
        <begin position="1"/>
        <end position="33"/>
    </location>
</feature>
<proteinExistence type="predicted"/>
<comment type="caution">
    <text evidence="3">The sequence shown here is derived from an EMBL/GenBank/DDBJ whole genome shotgun (WGS) entry which is preliminary data.</text>
</comment>
<dbReference type="EMBL" id="ABID01000001">
    <property type="protein sequence ID" value="EDQ05419.1"/>
    <property type="molecule type" value="Genomic_DNA"/>
</dbReference>
<evidence type="ECO:0000259" key="2">
    <source>
        <dbReference type="Pfam" id="PF03886"/>
    </source>
</evidence>
<keyword evidence="1" id="KW-0732">Signal</keyword>
<feature type="domain" description="ABC-type transport auxiliary lipoprotein component" evidence="2">
    <location>
        <begin position="39"/>
        <end position="194"/>
    </location>
</feature>
<sequence>MMPPANLTRRIAFLGAIASLSGCSALSALNTAAQPVDTYDLRPAPGSQKGPRSAAKLLIARPEASAALASDRIMVRSDGATITYLPDARWVDEAPIVLQGLLVRSIAASGRIGYVGPSEGGPVPDKALLVRMDSFEVTIEPGGTVLVMVDLALTVLNDSDQRVLGIRNFAQSAQAGNDSPSAIAAAFQASLDVLLPDAADWVLRVV</sequence>
<dbReference type="Pfam" id="PF03886">
    <property type="entry name" value="ABC_trans_aux"/>
    <property type="match status" value="1"/>
</dbReference>
<feature type="chain" id="PRO_5046808660" description="ABC-type transport auxiliary lipoprotein component domain-containing protein" evidence="1">
    <location>
        <begin position="34"/>
        <end position="206"/>
    </location>
</feature>
<dbReference type="InterPro" id="IPR005586">
    <property type="entry name" value="ABC_trans_aux"/>
</dbReference>
<dbReference type="SUPFAM" id="SSF159594">
    <property type="entry name" value="XCC0632-like"/>
    <property type="match status" value="1"/>
</dbReference>
<gene>
    <name evidence="3" type="ORF">OIHEL45_01375</name>
</gene>
<dbReference type="Proteomes" id="UP000003257">
    <property type="component" value="Unassembled WGS sequence"/>
</dbReference>
<protein>
    <recommendedName>
        <fullName evidence="2">ABC-type transport auxiliary lipoprotein component domain-containing protein</fullName>
    </recommendedName>
</protein>
<reference evidence="3 4" key="1">
    <citation type="submission" date="2007-11" db="EMBL/GenBank/DDBJ databases">
        <authorList>
            <person name="Wagner-Dobler I."/>
            <person name="Ferriera S."/>
            <person name="Johnson J."/>
            <person name="Kravitz S."/>
            <person name="Beeson K."/>
            <person name="Sutton G."/>
            <person name="Rogers Y.-H."/>
            <person name="Friedman R."/>
            <person name="Frazier M."/>
            <person name="Venter J.C."/>
        </authorList>
    </citation>
    <scope>NUCLEOTIDE SEQUENCE [LARGE SCALE GENOMIC DNA]</scope>
    <source>
        <strain evidence="3 4">HEL-45</strain>
    </source>
</reference>
<keyword evidence="4" id="KW-1185">Reference proteome</keyword>